<dbReference type="GO" id="GO:0042981">
    <property type="term" value="P:regulation of apoptotic process"/>
    <property type="evidence" value="ECO:0007669"/>
    <property type="project" value="InterPro"/>
</dbReference>
<dbReference type="Proteomes" id="UP000274429">
    <property type="component" value="Unassembled WGS sequence"/>
</dbReference>
<dbReference type="SUPFAM" id="SSF47986">
    <property type="entry name" value="DEATH domain"/>
    <property type="match status" value="1"/>
</dbReference>
<dbReference type="Pfam" id="PF00619">
    <property type="entry name" value="CARD"/>
    <property type="match status" value="1"/>
</dbReference>
<dbReference type="Gene3D" id="3.40.50.300">
    <property type="entry name" value="P-loop containing nucleotide triphosphate hydrolases"/>
    <property type="match status" value="1"/>
</dbReference>
<evidence type="ECO:0000256" key="2">
    <source>
        <dbReference type="SAM" id="MobiDB-lite"/>
    </source>
</evidence>
<name>A0A0R3WMH6_HYDTA</name>
<evidence type="ECO:0000313" key="5">
    <source>
        <dbReference type="Proteomes" id="UP000274429"/>
    </source>
</evidence>
<evidence type="ECO:0000259" key="3">
    <source>
        <dbReference type="PROSITE" id="PS50209"/>
    </source>
</evidence>
<dbReference type="PANTHER" id="PTHR22845:SF5">
    <property type="entry name" value="APOPTOTIC PROTEASE-ACTIVATING FACTOR 1"/>
    <property type="match status" value="1"/>
</dbReference>
<dbReference type="GO" id="GO:0006915">
    <property type="term" value="P:apoptotic process"/>
    <property type="evidence" value="ECO:0007669"/>
    <property type="project" value="UniProtKB-ARBA"/>
</dbReference>
<feature type="domain" description="CARD" evidence="3">
    <location>
        <begin position="1"/>
        <end position="90"/>
    </location>
</feature>
<keyword evidence="5" id="KW-1185">Reference proteome</keyword>
<protein>
    <submittedName>
        <fullName evidence="6">CARD domain-containing protein</fullName>
    </submittedName>
</protein>
<proteinExistence type="predicted"/>
<dbReference type="InterPro" id="IPR027417">
    <property type="entry name" value="P-loop_NTPase"/>
</dbReference>
<keyword evidence="1" id="KW-0677">Repeat</keyword>
<dbReference type="EMBL" id="UYWX01000630">
    <property type="protein sequence ID" value="VDM18691.1"/>
    <property type="molecule type" value="Genomic_DNA"/>
</dbReference>
<sequence>MDENKLSALKRCYPTFVQSLNTTEILDHLIGGEHISRDEYERITTKVTPMDRARAFLEFLFGKSNEAFKCFQDALLQEQPFLAKTLEEQLEKVSFSKNRQLSLTDIHQTLLRGAVPDRPTAYINRPQTIAKLTDGFRWLGGKFRPIPLLARQDGSLDNDTTSHSDIPTNAWFLVYGPPGQGKSVMTAAVLRQNRQLLTDTFAGGVVWLRVGEKRGVEQNQQVIDVLSALIEHVDSLPSQSRCIRQGSEDKRDEPYRSCEGDVNKMTSLLHKLLIARQYRSSGVLDTHSVSPASLLLIVLDDVWDDCVVSALGSLPAAFVVTSRDMSILQRVLTPVKMESVEADMDDGEVASLLATRASISREYLANTGLYAELPALCRGSPLAASLLGGLLASPTFELARYLGPRGFRSATDDVIIDWSKVHFPSWYTYESLDEAVSASLNRLSKVELERYRQFVVFEDDCSLTEDCRRDDGSGRNFFSVPNLQLDLLRTTVPTRQQQICHCQFVDNYKTRFGGQWNQLADFKLIHTYFCRSVGEHMLKAGRLNGLIDLLTDLQFICARLLVLGSSAVLADFRRYRPVFQRVGRINDWHMYLHFLQTTAYQLINPDRLVRELHRRARSPTRPGSLCDVGGGGSGGSSSSGGGGRHSAMQTMTPDAFGMEGGVSGGGSGGSCGSHYHFYHHSSPSPPTFRRNDTVDRQRCVTRLPHKDLMVKGLDLLQLGLMFPRDNAVFQQSLNILKAVDAAASKASIIPPPKYYWYWR</sequence>
<dbReference type="InterPro" id="IPR041452">
    <property type="entry name" value="APAF1_C"/>
</dbReference>
<gene>
    <name evidence="4" type="ORF">TTAC_LOCUS1951</name>
</gene>
<reference evidence="4 5" key="2">
    <citation type="submission" date="2018-11" db="EMBL/GenBank/DDBJ databases">
        <authorList>
            <consortium name="Pathogen Informatics"/>
        </authorList>
    </citation>
    <scope>NUCLEOTIDE SEQUENCE [LARGE SCALE GENOMIC DNA]</scope>
</reference>
<feature type="region of interest" description="Disordered" evidence="2">
    <location>
        <begin position="615"/>
        <end position="652"/>
    </location>
</feature>
<dbReference type="Gene3D" id="1.10.533.10">
    <property type="entry name" value="Death Domain, Fas"/>
    <property type="match status" value="1"/>
</dbReference>
<dbReference type="InterPro" id="IPR001315">
    <property type="entry name" value="CARD"/>
</dbReference>
<dbReference type="GO" id="GO:0043531">
    <property type="term" value="F:ADP binding"/>
    <property type="evidence" value="ECO:0007669"/>
    <property type="project" value="InterPro"/>
</dbReference>
<dbReference type="AlphaFoldDB" id="A0A0R3WMH6"/>
<feature type="compositionally biased region" description="Gly residues" evidence="2">
    <location>
        <begin position="628"/>
        <end position="644"/>
    </location>
</feature>
<evidence type="ECO:0000256" key="1">
    <source>
        <dbReference type="ARBA" id="ARBA00022737"/>
    </source>
</evidence>
<dbReference type="GO" id="GO:0005829">
    <property type="term" value="C:cytosol"/>
    <property type="evidence" value="ECO:0007669"/>
    <property type="project" value="UniProtKB-ARBA"/>
</dbReference>
<dbReference type="CDD" id="cd01671">
    <property type="entry name" value="CARD"/>
    <property type="match status" value="1"/>
</dbReference>
<reference evidence="6" key="1">
    <citation type="submission" date="2017-02" db="UniProtKB">
        <authorList>
            <consortium name="WormBaseParasite"/>
        </authorList>
    </citation>
    <scope>IDENTIFICATION</scope>
</reference>
<dbReference type="STRING" id="6205.A0A0R3WMH6"/>
<organism evidence="6">
    <name type="scientific">Hydatigena taeniaeformis</name>
    <name type="common">Feline tapeworm</name>
    <name type="synonym">Taenia taeniaeformis</name>
    <dbReference type="NCBI Taxonomy" id="6205"/>
    <lineage>
        <taxon>Eukaryota</taxon>
        <taxon>Metazoa</taxon>
        <taxon>Spiralia</taxon>
        <taxon>Lophotrochozoa</taxon>
        <taxon>Platyhelminthes</taxon>
        <taxon>Cestoda</taxon>
        <taxon>Eucestoda</taxon>
        <taxon>Cyclophyllidea</taxon>
        <taxon>Taeniidae</taxon>
        <taxon>Hydatigera</taxon>
    </lineage>
</organism>
<dbReference type="OrthoDB" id="1357022at2759"/>
<dbReference type="WBParaSite" id="TTAC_0000196401-mRNA-1">
    <property type="protein sequence ID" value="TTAC_0000196401-mRNA-1"/>
    <property type="gene ID" value="TTAC_0000196401"/>
</dbReference>
<dbReference type="Gene3D" id="1.25.40.370">
    <property type="match status" value="1"/>
</dbReference>
<accession>A0A0R3WMH6</accession>
<dbReference type="InterPro" id="IPR011029">
    <property type="entry name" value="DEATH-like_dom_sf"/>
</dbReference>
<dbReference type="Pfam" id="PF17908">
    <property type="entry name" value="APAF1_C"/>
    <property type="match status" value="1"/>
</dbReference>
<dbReference type="SUPFAM" id="SSF52540">
    <property type="entry name" value="P-loop containing nucleoside triphosphate hydrolases"/>
    <property type="match status" value="1"/>
</dbReference>
<evidence type="ECO:0000313" key="4">
    <source>
        <dbReference type="EMBL" id="VDM18691.1"/>
    </source>
</evidence>
<dbReference type="PROSITE" id="PS50209">
    <property type="entry name" value="CARD"/>
    <property type="match status" value="1"/>
</dbReference>
<dbReference type="SMART" id="SM00114">
    <property type="entry name" value="CARD"/>
    <property type="match status" value="1"/>
</dbReference>
<dbReference type="PANTHER" id="PTHR22845">
    <property type="entry name" value="APOPTOTIC PROTEASE-ACTIVATING FACTOR 1"/>
    <property type="match status" value="1"/>
</dbReference>
<evidence type="ECO:0000313" key="6">
    <source>
        <dbReference type="WBParaSite" id="TTAC_0000196401-mRNA-1"/>
    </source>
</evidence>